<evidence type="ECO:0000256" key="4">
    <source>
        <dbReference type="ARBA" id="ARBA00022695"/>
    </source>
</evidence>
<accession>A0A7I8IG67</accession>
<evidence type="ECO:0000256" key="6">
    <source>
        <dbReference type="ARBA" id="ARBA00023158"/>
    </source>
</evidence>
<proteinExistence type="inferred from homology"/>
<feature type="domain" description="RRM" evidence="10">
    <location>
        <begin position="6"/>
        <end position="72"/>
    </location>
</feature>
<dbReference type="InterPro" id="IPR057590">
    <property type="entry name" value="PH_RDR1/2-like"/>
</dbReference>
<evidence type="ECO:0000256" key="9">
    <source>
        <dbReference type="RuleBase" id="RU363098"/>
    </source>
</evidence>
<evidence type="ECO:0000256" key="8">
    <source>
        <dbReference type="PROSITE-ProRule" id="PRU00176"/>
    </source>
</evidence>
<evidence type="ECO:0000256" key="5">
    <source>
        <dbReference type="ARBA" id="ARBA00022884"/>
    </source>
</evidence>
<dbReference type="InterPro" id="IPR058751">
    <property type="entry name" value="RDRP_helical"/>
</dbReference>
<keyword evidence="5 8" id="KW-0694">RNA-binding</keyword>
<comment type="similarity">
    <text evidence="1 9">Belongs to the RdRP family.</text>
</comment>
<dbReference type="InterPro" id="IPR058763">
    <property type="entry name" value="RRM_RDR1/2-like"/>
</dbReference>
<comment type="catalytic activity">
    <reaction evidence="7 9">
        <text>RNA(n) + a ribonucleoside 5'-triphosphate = RNA(n+1) + diphosphate</text>
        <dbReference type="Rhea" id="RHEA:21248"/>
        <dbReference type="Rhea" id="RHEA-COMP:14527"/>
        <dbReference type="Rhea" id="RHEA-COMP:17342"/>
        <dbReference type="ChEBI" id="CHEBI:33019"/>
        <dbReference type="ChEBI" id="CHEBI:61557"/>
        <dbReference type="ChEBI" id="CHEBI:140395"/>
        <dbReference type="EC" id="2.7.7.48"/>
    </reaction>
</comment>
<comment type="function">
    <text evidence="9">Probably involved in the RNA silencing pathway and required for the generation of small interfering RNAs (siRNAs).</text>
</comment>
<dbReference type="InterPro" id="IPR057596">
    <property type="entry name" value="RDRP_core"/>
</dbReference>
<dbReference type="InterPro" id="IPR012677">
    <property type="entry name" value="Nucleotide-bd_a/b_plait_sf"/>
</dbReference>
<dbReference type="CDD" id="cd00590">
    <property type="entry name" value="RRM_SF"/>
    <property type="match status" value="1"/>
</dbReference>
<organism evidence="11">
    <name type="scientific">Spirodela intermedia</name>
    <name type="common">Intermediate duckweed</name>
    <dbReference type="NCBI Taxonomy" id="51605"/>
    <lineage>
        <taxon>Eukaryota</taxon>
        <taxon>Viridiplantae</taxon>
        <taxon>Streptophyta</taxon>
        <taxon>Embryophyta</taxon>
        <taxon>Tracheophyta</taxon>
        <taxon>Spermatophyta</taxon>
        <taxon>Magnoliopsida</taxon>
        <taxon>Liliopsida</taxon>
        <taxon>Araceae</taxon>
        <taxon>Lemnoideae</taxon>
        <taxon>Spirodela</taxon>
    </lineage>
</organism>
<dbReference type="Pfam" id="PF26253">
    <property type="entry name" value="RdRP_head"/>
    <property type="match status" value="2"/>
</dbReference>
<dbReference type="Proteomes" id="UP001189122">
    <property type="component" value="Unassembled WGS sequence"/>
</dbReference>
<gene>
    <name evidence="11" type="ORF">SI7747_02002613</name>
</gene>
<dbReference type="Pfam" id="PF26252">
    <property type="entry name" value="RdRP_helical"/>
    <property type="match status" value="1"/>
</dbReference>
<dbReference type="GO" id="GO:0031380">
    <property type="term" value="C:nuclear RNA-directed RNA polymerase complex"/>
    <property type="evidence" value="ECO:0007669"/>
    <property type="project" value="TreeGrafter"/>
</dbReference>
<keyword evidence="4 9" id="KW-0548">Nucleotidyltransferase</keyword>
<dbReference type="AlphaFoldDB" id="A0A7I8IG67"/>
<dbReference type="GO" id="GO:0030422">
    <property type="term" value="P:siRNA processing"/>
    <property type="evidence" value="ECO:0007669"/>
    <property type="project" value="TreeGrafter"/>
</dbReference>
<dbReference type="EMBL" id="LR743589">
    <property type="protein sequence ID" value="CAA2616391.1"/>
    <property type="molecule type" value="Genomic_DNA"/>
</dbReference>
<keyword evidence="3 9" id="KW-0808">Transferase</keyword>
<dbReference type="EMBL" id="CACRZD030000002">
    <property type="protein sequence ID" value="CAA6656073.1"/>
    <property type="molecule type" value="Genomic_DNA"/>
</dbReference>
<evidence type="ECO:0000256" key="2">
    <source>
        <dbReference type="ARBA" id="ARBA00022484"/>
    </source>
</evidence>
<protein>
    <recommendedName>
        <fullName evidence="9">RNA-dependent RNA polymerase</fullName>
        <ecNumber evidence="9">2.7.7.48</ecNumber>
    </recommendedName>
</protein>
<dbReference type="Pfam" id="PF24823">
    <property type="entry name" value="PH_RDR2"/>
    <property type="match status" value="1"/>
</dbReference>
<dbReference type="InterPro" id="IPR007855">
    <property type="entry name" value="RDRP"/>
</dbReference>
<name>A0A7I8IG67_SPIIN</name>
<evidence type="ECO:0000256" key="1">
    <source>
        <dbReference type="ARBA" id="ARBA00005762"/>
    </source>
</evidence>
<sequence length="1022" mass="116249">MAPARATVGVSGIPMTAVARELFDFFEGAVGSVFACEIFTVHENWKSRGAGRIQFETVDAAEEALRRHADGRLGVFQRARLLLSEVFDDIIVRPAEPRNRLCGAVLRAGFLSGEREMEVLETWEGVRVELMPERQKVELLLEQEGRLYKLEIMFGDISGSFICSVREERETAILLKLKYAPRIYHRISGPTLTPRFRVDRYHFCKEDFQFRWVRSVDFSASRSIGQSSYFCLDFPGESSRLEDAIRNFLSMNRLNHCSSEFPPIISYRLDPLSPLPYEIFFQLNYLVHTQKISHGQVNSRLFHRLSSLPVDKAGQILVKLRREKSTCFDPAKFIEDHSGKAQRDQRSHVSSSNTVMNCHRALVTPSRVYLVGPELEASNYVLKHYVAYASDFLRVSFVEEDWSKIPSDAISTRIESGAFSEPYRTSIYRRIFSKKFEFLAFSASQLRGHSAWMFASNHGVRAEEIRAWMGRFNKIRSVSKCAARMGQLFSSSIQTFNVPHQEAEIIQDVEASANGIDYCFSDGIGKISLSFARQVAQKCGLNHTPSAFQIRYGGYKGVVAIDRNSFRKLSLRRSMQKFDSTNTMLNVTRWSESTPCYLNREIICLLSTLGVRDEVFEDLQRKNMRDLDEMLDNREAAMKVLEGAAGGDARTAMKMLIHGYEPSAEPYLSMLLKARHESQLSEMRSKCRIFVPRGRVLIGCLDEARALNYGQFTSEKIDGTTAAVIGKVVVTKNPCLHPGDIRVLDAVYEWILEEKGLVDCIVFPQKGERPHPSECSGGDLDGDLYFVSWDKNLIPPTTDEPMDYIPRRPRIMDHEVTLEEIQRFFVDYMINDTLGAISTAHLVHADRARSKARSGACLQLARLHSASVDFAKSGAPAEMPKLLRPKEIAERRHPRAASSNPVNFDGDLQVKGFEAFLDAAKGHRDLYAEKLRDLMDYFGATCEDEILTGNLRNRSVYLRTDRRRYAEVKDRILDDRPKMASAWYHVTYHPNYGLDSSFLSFPWAICDILLSIKSRKCVHTDA</sequence>
<dbReference type="SUPFAM" id="SSF54928">
    <property type="entry name" value="RNA-binding domain, RBD"/>
    <property type="match status" value="1"/>
</dbReference>
<dbReference type="Pfam" id="PF26250">
    <property type="entry name" value="RRM_RdRP1_2"/>
    <property type="match status" value="1"/>
</dbReference>
<dbReference type="InterPro" id="IPR058752">
    <property type="entry name" value="RDRP_C_head"/>
</dbReference>
<dbReference type="GO" id="GO:0003968">
    <property type="term" value="F:RNA-directed RNA polymerase activity"/>
    <property type="evidence" value="ECO:0007669"/>
    <property type="project" value="UniProtKB-KW"/>
</dbReference>
<dbReference type="PANTHER" id="PTHR23079:SF5">
    <property type="entry name" value="RNA-DEPENDENT RNA POLYMERASE 2"/>
    <property type="match status" value="1"/>
</dbReference>
<dbReference type="Gene3D" id="3.30.70.330">
    <property type="match status" value="1"/>
</dbReference>
<keyword evidence="2 9" id="KW-0696">RNA-directed RNA polymerase</keyword>
<dbReference type="Pfam" id="PF05183">
    <property type="entry name" value="RdRP"/>
    <property type="match status" value="1"/>
</dbReference>
<evidence type="ECO:0000259" key="10">
    <source>
        <dbReference type="PROSITE" id="PS50102"/>
    </source>
</evidence>
<dbReference type="GO" id="GO:0003723">
    <property type="term" value="F:RNA binding"/>
    <property type="evidence" value="ECO:0007669"/>
    <property type="project" value="UniProtKB-UniRule"/>
</dbReference>
<dbReference type="EC" id="2.7.7.48" evidence="9"/>
<evidence type="ECO:0000256" key="7">
    <source>
        <dbReference type="ARBA" id="ARBA00048744"/>
    </source>
</evidence>
<evidence type="ECO:0000313" key="12">
    <source>
        <dbReference type="Proteomes" id="UP001189122"/>
    </source>
</evidence>
<dbReference type="PANTHER" id="PTHR23079">
    <property type="entry name" value="RNA-DEPENDENT RNA POLYMERASE"/>
    <property type="match status" value="1"/>
</dbReference>
<dbReference type="InterPro" id="IPR000504">
    <property type="entry name" value="RRM_dom"/>
</dbReference>
<evidence type="ECO:0000256" key="3">
    <source>
        <dbReference type="ARBA" id="ARBA00022679"/>
    </source>
</evidence>
<reference evidence="11 12" key="1">
    <citation type="submission" date="2019-12" db="EMBL/GenBank/DDBJ databases">
        <authorList>
            <person name="Scholz U."/>
            <person name="Mascher M."/>
            <person name="Fiebig A."/>
        </authorList>
    </citation>
    <scope>NUCLEOTIDE SEQUENCE</scope>
</reference>
<dbReference type="InterPro" id="IPR035979">
    <property type="entry name" value="RBD_domain_sf"/>
</dbReference>
<dbReference type="PROSITE" id="PS50102">
    <property type="entry name" value="RRM"/>
    <property type="match status" value="1"/>
</dbReference>
<keyword evidence="6 9" id="KW-0943">RNA-mediated gene silencing</keyword>
<keyword evidence="12" id="KW-1185">Reference proteome</keyword>
<evidence type="ECO:0000313" key="11">
    <source>
        <dbReference type="EMBL" id="CAA2616391.1"/>
    </source>
</evidence>